<dbReference type="AlphaFoldDB" id="A0A955RQ52"/>
<gene>
    <name evidence="2" type="ORF">KC571_02360</name>
</gene>
<feature type="transmembrane region" description="Helical" evidence="1">
    <location>
        <begin position="142"/>
        <end position="167"/>
    </location>
</feature>
<dbReference type="EMBL" id="JAGQKX010000048">
    <property type="protein sequence ID" value="MCA9390223.1"/>
    <property type="molecule type" value="Genomic_DNA"/>
</dbReference>
<feature type="transmembrane region" description="Helical" evidence="1">
    <location>
        <begin position="179"/>
        <end position="198"/>
    </location>
</feature>
<sequence length="199" mass="22832">MDKPLEKPKEAIAFLVSRLFGPESIMPLSLWFVISFMGDFDWREDPLLLAITAFFFLIAPILIFLIFYFLGYLTDIDATERKQRPPVLIAKQISLSIGLFFVWMRAPGLTVQLYTWWYLITLSILLISFIWKISIHMTAASMLFWAVYLIFGSSMLAVFILLLPIAWARLTLKKHEPLQLAFGAVLPLILWGIVSLTLG</sequence>
<evidence type="ECO:0000256" key="1">
    <source>
        <dbReference type="SAM" id="Phobius"/>
    </source>
</evidence>
<accession>A0A955RQ52</accession>
<reference evidence="2" key="1">
    <citation type="submission" date="2020-04" db="EMBL/GenBank/DDBJ databases">
        <authorList>
            <person name="Zhang T."/>
        </authorList>
    </citation>
    <scope>NUCLEOTIDE SEQUENCE</scope>
    <source>
        <strain evidence="2">HKST-UBA01</strain>
    </source>
</reference>
<keyword evidence="1" id="KW-0472">Membrane</keyword>
<feature type="transmembrane region" description="Helical" evidence="1">
    <location>
        <begin position="12"/>
        <end position="34"/>
    </location>
</feature>
<feature type="transmembrane region" description="Helical" evidence="1">
    <location>
        <begin position="85"/>
        <end position="104"/>
    </location>
</feature>
<keyword evidence="1" id="KW-1133">Transmembrane helix</keyword>
<dbReference type="Proteomes" id="UP000701698">
    <property type="component" value="Unassembled WGS sequence"/>
</dbReference>
<organism evidence="2 3">
    <name type="scientific">candidate division WWE3 bacterium</name>
    <dbReference type="NCBI Taxonomy" id="2053526"/>
    <lineage>
        <taxon>Bacteria</taxon>
        <taxon>Katanobacteria</taxon>
    </lineage>
</organism>
<keyword evidence="1" id="KW-0812">Transmembrane</keyword>
<evidence type="ECO:0000313" key="2">
    <source>
        <dbReference type="EMBL" id="MCA9390223.1"/>
    </source>
</evidence>
<feature type="transmembrane region" description="Helical" evidence="1">
    <location>
        <begin position="46"/>
        <end position="73"/>
    </location>
</feature>
<reference evidence="2" key="2">
    <citation type="journal article" date="2021" name="Microbiome">
        <title>Successional dynamics and alternative stable states in a saline activated sludge microbial community over 9 years.</title>
        <authorList>
            <person name="Wang Y."/>
            <person name="Ye J."/>
            <person name="Ju F."/>
            <person name="Liu L."/>
            <person name="Boyd J.A."/>
            <person name="Deng Y."/>
            <person name="Parks D.H."/>
            <person name="Jiang X."/>
            <person name="Yin X."/>
            <person name="Woodcroft B.J."/>
            <person name="Tyson G.W."/>
            <person name="Hugenholtz P."/>
            <person name="Polz M.F."/>
            <person name="Zhang T."/>
        </authorList>
    </citation>
    <scope>NUCLEOTIDE SEQUENCE</scope>
    <source>
        <strain evidence="2">HKST-UBA01</strain>
    </source>
</reference>
<name>A0A955RQ52_UNCKA</name>
<comment type="caution">
    <text evidence="2">The sequence shown here is derived from an EMBL/GenBank/DDBJ whole genome shotgun (WGS) entry which is preliminary data.</text>
</comment>
<protein>
    <submittedName>
        <fullName evidence="2">Uncharacterized protein</fullName>
    </submittedName>
</protein>
<proteinExistence type="predicted"/>
<feature type="transmembrane region" description="Helical" evidence="1">
    <location>
        <begin position="116"/>
        <end position="135"/>
    </location>
</feature>
<evidence type="ECO:0000313" key="3">
    <source>
        <dbReference type="Proteomes" id="UP000701698"/>
    </source>
</evidence>